<evidence type="ECO:0008006" key="4">
    <source>
        <dbReference type="Google" id="ProtNLM"/>
    </source>
</evidence>
<reference evidence="2 3" key="1">
    <citation type="journal article" date="2024" name="IMA Fungus">
        <title>IMA Genome - F19 : A genome assembly and annotation guide to empower mycologists, including annotated draft genome sequences of Ceratocystis pirilliformis, Diaporthe australafricana, Fusarium ophioides, Paecilomyces lecythidis, and Sporothrix stenoceras.</title>
        <authorList>
            <person name="Aylward J."/>
            <person name="Wilson A.M."/>
            <person name="Visagie C.M."/>
            <person name="Spraker J."/>
            <person name="Barnes I."/>
            <person name="Buitendag C."/>
            <person name="Ceriani C."/>
            <person name="Del Mar Angel L."/>
            <person name="du Plessis D."/>
            <person name="Fuchs T."/>
            <person name="Gasser K."/>
            <person name="Kramer D."/>
            <person name="Li W."/>
            <person name="Munsamy K."/>
            <person name="Piso A."/>
            <person name="Price J.L."/>
            <person name="Sonnekus B."/>
            <person name="Thomas C."/>
            <person name="van der Nest A."/>
            <person name="van Dijk A."/>
            <person name="van Heerden A."/>
            <person name="van Vuuren N."/>
            <person name="Yilmaz N."/>
            <person name="Duong T.A."/>
            <person name="van der Merwe N.A."/>
            <person name="Wingfield M.J."/>
            <person name="Wingfield B.D."/>
        </authorList>
    </citation>
    <scope>NUCLEOTIDE SEQUENCE [LARGE SCALE GENOMIC DNA]</scope>
    <source>
        <strain evidence="2 3">CMW 18300</strain>
    </source>
</reference>
<feature type="compositionally biased region" description="Acidic residues" evidence="1">
    <location>
        <begin position="156"/>
        <end position="166"/>
    </location>
</feature>
<dbReference type="EMBL" id="JAWRVE010000135">
    <property type="protein sequence ID" value="KAL1854879.1"/>
    <property type="molecule type" value="Genomic_DNA"/>
</dbReference>
<evidence type="ECO:0000313" key="2">
    <source>
        <dbReference type="EMBL" id="KAL1854879.1"/>
    </source>
</evidence>
<dbReference type="Proteomes" id="UP001583177">
    <property type="component" value="Unassembled WGS sequence"/>
</dbReference>
<feature type="compositionally biased region" description="Acidic residues" evidence="1">
    <location>
        <begin position="174"/>
        <end position="183"/>
    </location>
</feature>
<sequence length="183" mass="19535">MSTNKKWDDASQKDLIFAMLLSSGDGSGNIKADWQKVEDIMSSWGYGFTAGAMSQQWSKKIHKAFKERHSDNVNKDGGGSSSIPTTPSKAIVGGPRTPKTPASGKGKGKGKKRSAAATGTDDDEDTSPEGGAFNPNPIAKKKTPRTTAKKMKYSEDTGEDDDDDEANAVKAETMGDDDYEHAV</sequence>
<evidence type="ECO:0000313" key="3">
    <source>
        <dbReference type="Proteomes" id="UP001583177"/>
    </source>
</evidence>
<keyword evidence="3" id="KW-1185">Reference proteome</keyword>
<evidence type="ECO:0000256" key="1">
    <source>
        <dbReference type="SAM" id="MobiDB-lite"/>
    </source>
</evidence>
<protein>
    <recommendedName>
        <fullName evidence="4">Myb-like domain-containing protein</fullName>
    </recommendedName>
</protein>
<organism evidence="2 3">
    <name type="scientific">Diaporthe australafricana</name>
    <dbReference type="NCBI Taxonomy" id="127596"/>
    <lineage>
        <taxon>Eukaryota</taxon>
        <taxon>Fungi</taxon>
        <taxon>Dikarya</taxon>
        <taxon>Ascomycota</taxon>
        <taxon>Pezizomycotina</taxon>
        <taxon>Sordariomycetes</taxon>
        <taxon>Sordariomycetidae</taxon>
        <taxon>Diaporthales</taxon>
        <taxon>Diaporthaceae</taxon>
        <taxon>Diaporthe</taxon>
    </lineage>
</organism>
<feature type="compositionally biased region" description="Basic residues" evidence="1">
    <location>
        <begin position="139"/>
        <end position="151"/>
    </location>
</feature>
<feature type="region of interest" description="Disordered" evidence="1">
    <location>
        <begin position="62"/>
        <end position="183"/>
    </location>
</feature>
<gene>
    <name evidence="2" type="ORF">Daus18300_011297</name>
</gene>
<name>A0ABR3W752_9PEZI</name>
<proteinExistence type="predicted"/>
<accession>A0ABR3W752</accession>
<comment type="caution">
    <text evidence="2">The sequence shown here is derived from an EMBL/GenBank/DDBJ whole genome shotgun (WGS) entry which is preliminary data.</text>
</comment>